<protein>
    <submittedName>
        <fullName evidence="1">Uncharacterized protein</fullName>
    </submittedName>
</protein>
<dbReference type="Proteomes" id="UP000314294">
    <property type="component" value="Unassembled WGS sequence"/>
</dbReference>
<dbReference type="AlphaFoldDB" id="A0A4Z2EBZ1"/>
<dbReference type="EMBL" id="SRLO01010618">
    <property type="protein sequence ID" value="TNN26261.1"/>
    <property type="molecule type" value="Genomic_DNA"/>
</dbReference>
<proteinExistence type="predicted"/>
<keyword evidence="2" id="KW-1185">Reference proteome</keyword>
<accession>A0A4Z2EBZ1</accession>
<gene>
    <name evidence="1" type="ORF">EYF80_063602</name>
</gene>
<evidence type="ECO:0000313" key="2">
    <source>
        <dbReference type="Proteomes" id="UP000314294"/>
    </source>
</evidence>
<reference evidence="1 2" key="1">
    <citation type="submission" date="2019-03" db="EMBL/GenBank/DDBJ databases">
        <title>First draft genome of Liparis tanakae, snailfish: a comprehensive survey of snailfish specific genes.</title>
        <authorList>
            <person name="Kim W."/>
            <person name="Song I."/>
            <person name="Jeong J.-H."/>
            <person name="Kim D."/>
            <person name="Kim S."/>
            <person name="Ryu S."/>
            <person name="Song J.Y."/>
            <person name="Lee S.K."/>
        </authorList>
    </citation>
    <scope>NUCLEOTIDE SEQUENCE [LARGE SCALE GENOMIC DNA]</scope>
    <source>
        <tissue evidence="1">Muscle</tissue>
    </source>
</reference>
<organism evidence="1 2">
    <name type="scientific">Liparis tanakae</name>
    <name type="common">Tanaka's snailfish</name>
    <dbReference type="NCBI Taxonomy" id="230148"/>
    <lineage>
        <taxon>Eukaryota</taxon>
        <taxon>Metazoa</taxon>
        <taxon>Chordata</taxon>
        <taxon>Craniata</taxon>
        <taxon>Vertebrata</taxon>
        <taxon>Euteleostomi</taxon>
        <taxon>Actinopterygii</taxon>
        <taxon>Neopterygii</taxon>
        <taxon>Teleostei</taxon>
        <taxon>Neoteleostei</taxon>
        <taxon>Acanthomorphata</taxon>
        <taxon>Eupercaria</taxon>
        <taxon>Perciformes</taxon>
        <taxon>Cottioidei</taxon>
        <taxon>Cottales</taxon>
        <taxon>Liparidae</taxon>
        <taxon>Liparis</taxon>
    </lineage>
</organism>
<sequence length="144" mass="15798">MSSSGGKDTRFPPLLLLLGPGRPPPPPLCSSWAPQWLIALAPRGASRGTDGDELGGAWRLLSDHLEINNLFTRSKPNTTGLWREPLQDQHALGRPAATRGGVSVTLFLLMVSKHIIIMSCGKDGTFFCLRDQSLPMRRWDIVID</sequence>
<comment type="caution">
    <text evidence="1">The sequence shown here is derived from an EMBL/GenBank/DDBJ whole genome shotgun (WGS) entry which is preliminary data.</text>
</comment>
<evidence type="ECO:0000313" key="1">
    <source>
        <dbReference type="EMBL" id="TNN26261.1"/>
    </source>
</evidence>
<name>A0A4Z2EBZ1_9TELE</name>